<dbReference type="InterPro" id="IPR049449">
    <property type="entry name" value="TesB_ACOT8-like_N"/>
</dbReference>
<evidence type="ECO:0000259" key="4">
    <source>
        <dbReference type="Pfam" id="PF20789"/>
    </source>
</evidence>
<dbReference type="Gene3D" id="2.40.160.210">
    <property type="entry name" value="Acyl-CoA thioesterase, double hotdog domain"/>
    <property type="match status" value="1"/>
</dbReference>
<feature type="domain" description="Acyl-CoA thioesterase-like N-terminal HotDog" evidence="3">
    <location>
        <begin position="25"/>
        <end position="103"/>
    </location>
</feature>
<dbReference type="InterPro" id="IPR042171">
    <property type="entry name" value="Acyl-CoA_hotdog"/>
</dbReference>
<reference evidence="5" key="1">
    <citation type="submission" date="2020-05" db="EMBL/GenBank/DDBJ databases">
        <authorList>
            <person name="Chiriac C."/>
            <person name="Salcher M."/>
            <person name="Ghai R."/>
            <person name="Kavagutti S V."/>
        </authorList>
    </citation>
    <scope>NUCLEOTIDE SEQUENCE</scope>
</reference>
<dbReference type="PANTHER" id="PTHR11066">
    <property type="entry name" value="ACYL-COA THIOESTERASE"/>
    <property type="match status" value="1"/>
</dbReference>
<feature type="domain" description="Acyl-CoA thioesterase-like C-terminal" evidence="4">
    <location>
        <begin position="122"/>
        <end position="262"/>
    </location>
</feature>
<dbReference type="InterPro" id="IPR029069">
    <property type="entry name" value="HotDog_dom_sf"/>
</dbReference>
<dbReference type="InterPro" id="IPR003703">
    <property type="entry name" value="Acyl_CoA_thio"/>
</dbReference>
<dbReference type="GO" id="GO:0047617">
    <property type="term" value="F:fatty acyl-CoA hydrolase activity"/>
    <property type="evidence" value="ECO:0007669"/>
    <property type="project" value="InterPro"/>
</dbReference>
<gene>
    <name evidence="5" type="ORF">UFOPK2657_00151</name>
</gene>
<dbReference type="GO" id="GO:0005782">
    <property type="term" value="C:peroxisomal matrix"/>
    <property type="evidence" value="ECO:0007669"/>
    <property type="project" value="UniProtKB-SubCell"/>
</dbReference>
<dbReference type="EMBL" id="CAEZYG010000012">
    <property type="protein sequence ID" value="CAB4703991.1"/>
    <property type="molecule type" value="Genomic_DNA"/>
</dbReference>
<proteinExistence type="inferred from homology"/>
<evidence type="ECO:0000313" key="5">
    <source>
        <dbReference type="EMBL" id="CAB4703991.1"/>
    </source>
</evidence>
<dbReference type="AlphaFoldDB" id="A0A6J6PWZ3"/>
<dbReference type="GO" id="GO:0006637">
    <property type="term" value="P:acyl-CoA metabolic process"/>
    <property type="evidence" value="ECO:0007669"/>
    <property type="project" value="InterPro"/>
</dbReference>
<dbReference type="Pfam" id="PF13622">
    <property type="entry name" value="4HBT_3"/>
    <property type="match status" value="1"/>
</dbReference>
<dbReference type="CDD" id="cd03444">
    <property type="entry name" value="Thioesterase_II_repeat1"/>
    <property type="match status" value="1"/>
</dbReference>
<dbReference type="GO" id="GO:0009062">
    <property type="term" value="P:fatty acid catabolic process"/>
    <property type="evidence" value="ECO:0007669"/>
    <property type="project" value="TreeGrafter"/>
</dbReference>
<dbReference type="PANTHER" id="PTHR11066:SF34">
    <property type="entry name" value="ACYL-COENZYME A THIOESTERASE 8"/>
    <property type="match status" value="1"/>
</dbReference>
<dbReference type="Pfam" id="PF20789">
    <property type="entry name" value="4HBT_3C"/>
    <property type="match status" value="1"/>
</dbReference>
<protein>
    <submittedName>
        <fullName evidence="5">Unannotated protein</fullName>
    </submittedName>
</protein>
<name>A0A6J6PWZ3_9ZZZZ</name>
<organism evidence="5">
    <name type="scientific">freshwater metagenome</name>
    <dbReference type="NCBI Taxonomy" id="449393"/>
    <lineage>
        <taxon>unclassified sequences</taxon>
        <taxon>metagenomes</taxon>
        <taxon>ecological metagenomes</taxon>
    </lineage>
</organism>
<sequence length="266" mass="29725">MNLQQLFALEADGADTYVGEGLEYPWGGLYGGHIVAQALRAAAFTVSDEVLPHSLRAYFIRRGDNTQPVRYEVDRIRDGRSFGTRRVVARQGESAILNLEASFHRDEASTDFAPIKHLQNIAQPDDIEETSWSSFLERRTLPTLPEHSRDGAGRTAAWLRVKDSLGNDELLNRCALAYLSDDLPTESVVNAIPELREASEAGKRFSASLDHTVWFHRPVRADQWHLYEMSCVNYVNGRGLAQGYVFSQDGVHVATVAQETLVRIAP</sequence>
<dbReference type="SUPFAM" id="SSF54637">
    <property type="entry name" value="Thioesterase/thiol ester dehydrase-isomerase"/>
    <property type="match status" value="2"/>
</dbReference>
<keyword evidence="2" id="KW-0378">Hydrolase</keyword>
<accession>A0A6J6PWZ3</accession>
<dbReference type="CDD" id="cd03445">
    <property type="entry name" value="Thioesterase_II_repeat2"/>
    <property type="match status" value="1"/>
</dbReference>
<dbReference type="InterPro" id="IPR049450">
    <property type="entry name" value="ACOT8-like_C"/>
</dbReference>
<evidence type="ECO:0000259" key="3">
    <source>
        <dbReference type="Pfam" id="PF13622"/>
    </source>
</evidence>
<evidence type="ECO:0000256" key="1">
    <source>
        <dbReference type="ARBA" id="ARBA00006538"/>
    </source>
</evidence>
<evidence type="ECO:0000256" key="2">
    <source>
        <dbReference type="ARBA" id="ARBA00022801"/>
    </source>
</evidence>
<comment type="similarity">
    <text evidence="1">Belongs to the C/M/P thioester hydrolase family.</text>
</comment>